<dbReference type="SUPFAM" id="SSF52540">
    <property type="entry name" value="P-loop containing nucleoside triphosphate hydrolases"/>
    <property type="match status" value="2"/>
</dbReference>
<dbReference type="Gene3D" id="3.40.50.300">
    <property type="entry name" value="P-loop containing nucleotide triphosphate hydrolases"/>
    <property type="match status" value="2"/>
</dbReference>
<dbReference type="FunFam" id="3.40.50.300:FF:000450">
    <property type="entry name" value="ABC transporter C family member 2"/>
    <property type="match status" value="1"/>
</dbReference>
<dbReference type="CDD" id="cd18603">
    <property type="entry name" value="ABC_6TM_MRP1_2_3_6_D2_like"/>
    <property type="match status" value="1"/>
</dbReference>
<feature type="domain" description="ABC transporter" evidence="16">
    <location>
        <begin position="599"/>
        <end position="825"/>
    </location>
</feature>
<evidence type="ECO:0000256" key="11">
    <source>
        <dbReference type="ARBA" id="ARBA00022989"/>
    </source>
</evidence>
<evidence type="ECO:0000313" key="19">
    <source>
        <dbReference type="Proteomes" id="UP000095023"/>
    </source>
</evidence>
<evidence type="ECO:0000256" key="10">
    <source>
        <dbReference type="ARBA" id="ARBA00022967"/>
    </source>
</evidence>
<dbReference type="Pfam" id="PF00664">
    <property type="entry name" value="ABC_membrane"/>
    <property type="match status" value="2"/>
</dbReference>
<dbReference type="GO" id="GO:0005524">
    <property type="term" value="F:ATP binding"/>
    <property type="evidence" value="ECO:0007669"/>
    <property type="project" value="UniProtKB-KW"/>
</dbReference>
<dbReference type="SUPFAM" id="SSF90123">
    <property type="entry name" value="ABC transporter transmembrane region"/>
    <property type="match status" value="2"/>
</dbReference>
<dbReference type="Pfam" id="PF00005">
    <property type="entry name" value="ABC_tran"/>
    <property type="match status" value="2"/>
</dbReference>
<dbReference type="GO" id="GO:0000329">
    <property type="term" value="C:fungal-type vacuole membrane"/>
    <property type="evidence" value="ECO:0007669"/>
    <property type="project" value="UniProtKB-ARBA"/>
</dbReference>
<gene>
    <name evidence="18" type="ORF">CANCADRAFT_30952</name>
</gene>
<keyword evidence="10" id="KW-1278">Translocase</keyword>
<feature type="compositionally biased region" description="Basic and acidic residues" evidence="14">
    <location>
        <begin position="848"/>
        <end position="859"/>
    </location>
</feature>
<evidence type="ECO:0008006" key="20">
    <source>
        <dbReference type="Google" id="ProtNLM"/>
    </source>
</evidence>
<dbReference type="FunFam" id="1.20.1560.10:FF:000020">
    <property type="entry name" value="ABC metal ion transporter"/>
    <property type="match status" value="1"/>
</dbReference>
<keyword evidence="5" id="KW-0926">Vacuole</keyword>
<evidence type="ECO:0000259" key="17">
    <source>
        <dbReference type="PROSITE" id="PS50929"/>
    </source>
</evidence>
<feature type="region of interest" description="Disordered" evidence="14">
    <location>
        <begin position="883"/>
        <end position="911"/>
    </location>
</feature>
<dbReference type="FunFam" id="1.20.1560.10:FF:000001">
    <property type="entry name" value="ATP-binding cassette subfamily C member 1"/>
    <property type="match status" value="1"/>
</dbReference>
<feature type="domain" description="ABC transmembrane type-1" evidence="17">
    <location>
        <begin position="277"/>
        <end position="563"/>
    </location>
</feature>
<accession>A0A1E4TMK0</accession>
<feature type="transmembrane region" description="Helical" evidence="15">
    <location>
        <begin position="316"/>
        <end position="335"/>
    </location>
</feature>
<dbReference type="SMART" id="SM00382">
    <property type="entry name" value="AAA"/>
    <property type="match status" value="2"/>
</dbReference>
<evidence type="ECO:0000256" key="13">
    <source>
        <dbReference type="ARBA" id="ARBA00053425"/>
    </source>
</evidence>
<keyword evidence="19" id="KW-1185">Reference proteome</keyword>
<dbReference type="PROSITE" id="PS00211">
    <property type="entry name" value="ABC_TRANSPORTER_1"/>
    <property type="match status" value="2"/>
</dbReference>
<evidence type="ECO:0000313" key="18">
    <source>
        <dbReference type="EMBL" id="ODV92957.1"/>
    </source>
</evidence>
<evidence type="ECO:0000256" key="2">
    <source>
        <dbReference type="ARBA" id="ARBA00009726"/>
    </source>
</evidence>
<keyword evidence="7" id="KW-0677">Repeat</keyword>
<comment type="similarity">
    <text evidence="2">Belongs to the ABC transporter superfamily. ABCC family. Conjugate transporter (TC 3.A.1.208) subfamily.</text>
</comment>
<feature type="transmembrane region" description="Helical" evidence="15">
    <location>
        <begin position="99"/>
        <end position="117"/>
    </location>
</feature>
<dbReference type="GO" id="GO:0042592">
    <property type="term" value="P:homeostatic process"/>
    <property type="evidence" value="ECO:0007669"/>
    <property type="project" value="UniProtKB-ARBA"/>
</dbReference>
<evidence type="ECO:0000256" key="7">
    <source>
        <dbReference type="ARBA" id="ARBA00022737"/>
    </source>
</evidence>
<dbReference type="CDD" id="cd18595">
    <property type="entry name" value="ABC_6TM_MRP1_2_3_6_D1_like"/>
    <property type="match status" value="1"/>
</dbReference>
<comment type="function">
    <text evidence="13">Cooperates for the ATP-dependent vacuolar transport of bilirubin and glutathione conjugates.</text>
</comment>
<evidence type="ECO:0000256" key="6">
    <source>
        <dbReference type="ARBA" id="ARBA00022692"/>
    </source>
</evidence>
<feature type="compositionally biased region" description="Polar residues" evidence="14">
    <location>
        <begin position="895"/>
        <end position="911"/>
    </location>
</feature>
<evidence type="ECO:0000256" key="8">
    <source>
        <dbReference type="ARBA" id="ARBA00022741"/>
    </source>
</evidence>
<dbReference type="FunFam" id="3.40.50.300:FF:000565">
    <property type="entry name" value="ABC bile acid transporter"/>
    <property type="match status" value="1"/>
</dbReference>
<dbReference type="InterPro" id="IPR050173">
    <property type="entry name" value="ABC_transporter_C-like"/>
</dbReference>
<evidence type="ECO:0000256" key="1">
    <source>
        <dbReference type="ARBA" id="ARBA00004128"/>
    </source>
</evidence>
<feature type="transmembrane region" description="Helical" evidence="15">
    <location>
        <begin position="420"/>
        <end position="441"/>
    </location>
</feature>
<evidence type="ECO:0000256" key="5">
    <source>
        <dbReference type="ARBA" id="ARBA00022554"/>
    </source>
</evidence>
<dbReference type="GO" id="GO:0042144">
    <property type="term" value="P:vacuole fusion, non-autophagic"/>
    <property type="evidence" value="ECO:0007669"/>
    <property type="project" value="UniProtKB-ARBA"/>
</dbReference>
<organism evidence="18 19">
    <name type="scientific">Tortispora caseinolytica NRRL Y-17796</name>
    <dbReference type="NCBI Taxonomy" id="767744"/>
    <lineage>
        <taxon>Eukaryota</taxon>
        <taxon>Fungi</taxon>
        <taxon>Dikarya</taxon>
        <taxon>Ascomycota</taxon>
        <taxon>Saccharomycotina</taxon>
        <taxon>Trigonopsidomycetes</taxon>
        <taxon>Trigonopsidales</taxon>
        <taxon>Trigonopsidaceae</taxon>
        <taxon>Tortispora</taxon>
    </lineage>
</organism>
<evidence type="ECO:0000256" key="3">
    <source>
        <dbReference type="ARBA" id="ARBA00022448"/>
    </source>
</evidence>
<keyword evidence="11 15" id="KW-1133">Transmembrane helix</keyword>
<feature type="region of interest" description="Disordered" evidence="14">
    <location>
        <begin position="834"/>
        <end position="859"/>
    </location>
</feature>
<dbReference type="EMBL" id="KV453841">
    <property type="protein sequence ID" value="ODV92957.1"/>
    <property type="molecule type" value="Genomic_DNA"/>
</dbReference>
<dbReference type="GO" id="GO:0140359">
    <property type="term" value="F:ABC-type transporter activity"/>
    <property type="evidence" value="ECO:0007669"/>
    <property type="project" value="InterPro"/>
</dbReference>
<feature type="domain" description="ABC transporter" evidence="16">
    <location>
        <begin position="1255"/>
        <end position="1490"/>
    </location>
</feature>
<feature type="transmembrane region" description="Helical" evidence="15">
    <location>
        <begin position="975"/>
        <end position="1002"/>
    </location>
</feature>
<keyword evidence="8" id="KW-0547">Nucleotide-binding</keyword>
<protein>
    <recommendedName>
        <fullName evidence="20">Metal resistance protein YCF1</fullName>
    </recommendedName>
</protein>
<dbReference type="InterPro" id="IPR003439">
    <property type="entry name" value="ABC_transporter-like_ATP-bd"/>
</dbReference>
<evidence type="ECO:0000259" key="16">
    <source>
        <dbReference type="PROSITE" id="PS50893"/>
    </source>
</evidence>
<keyword evidence="6 15" id="KW-0812">Transmembrane</keyword>
<feature type="transmembrane region" description="Helical" evidence="15">
    <location>
        <begin position="1061"/>
        <end position="1089"/>
    </location>
</feature>
<comment type="subcellular location">
    <subcellularLocation>
        <location evidence="1">Vacuole membrane</location>
        <topology evidence="1">Multi-pass membrane protein</topology>
    </subcellularLocation>
</comment>
<evidence type="ECO:0000256" key="15">
    <source>
        <dbReference type="SAM" id="Phobius"/>
    </source>
</evidence>
<feature type="transmembrane region" description="Helical" evidence="15">
    <location>
        <begin position="129"/>
        <end position="148"/>
    </location>
</feature>
<dbReference type="PANTHER" id="PTHR24223:SF443">
    <property type="entry name" value="MULTIDRUG-RESISTANCE LIKE PROTEIN 1, ISOFORM I"/>
    <property type="match status" value="1"/>
</dbReference>
<dbReference type="OrthoDB" id="6500128at2759"/>
<feature type="transmembrane region" description="Helical" evidence="15">
    <location>
        <begin position="546"/>
        <end position="566"/>
    </location>
</feature>
<evidence type="ECO:0000256" key="14">
    <source>
        <dbReference type="SAM" id="MobiDB-lite"/>
    </source>
</evidence>
<keyword evidence="4" id="KW-0597">Phosphoprotein</keyword>
<feature type="transmembrane region" description="Helical" evidence="15">
    <location>
        <begin position="160"/>
        <end position="180"/>
    </location>
</feature>
<dbReference type="InterPro" id="IPR017871">
    <property type="entry name" value="ABC_transporter-like_CS"/>
</dbReference>
<dbReference type="InterPro" id="IPR036640">
    <property type="entry name" value="ABC1_TM_sf"/>
</dbReference>
<keyword evidence="12 15" id="KW-0472">Membrane</keyword>
<reference evidence="19" key="1">
    <citation type="submission" date="2016-02" db="EMBL/GenBank/DDBJ databases">
        <title>Comparative genomics of biotechnologically important yeasts.</title>
        <authorList>
            <consortium name="DOE Joint Genome Institute"/>
            <person name="Riley R."/>
            <person name="Haridas S."/>
            <person name="Wolfe K.H."/>
            <person name="Lopes M.R."/>
            <person name="Hittinger C.T."/>
            <person name="Goker M."/>
            <person name="Salamov A."/>
            <person name="Wisecaver J."/>
            <person name="Long T.M."/>
            <person name="Aerts A.L."/>
            <person name="Barry K."/>
            <person name="Choi C."/>
            <person name="Clum A."/>
            <person name="Coughlan A.Y."/>
            <person name="Deshpande S."/>
            <person name="Douglass A.P."/>
            <person name="Hanson S.J."/>
            <person name="Klenk H.-P."/>
            <person name="Labutti K."/>
            <person name="Lapidus A."/>
            <person name="Lindquist E."/>
            <person name="Lipzen A."/>
            <person name="Meier-Kolthoff J.P."/>
            <person name="Ohm R.A."/>
            <person name="Otillar R.P."/>
            <person name="Pangilinan J."/>
            <person name="Peng Y."/>
            <person name="Rokas A."/>
            <person name="Rosa C.A."/>
            <person name="Scheuner C."/>
            <person name="Sibirny A.A."/>
            <person name="Slot J.C."/>
            <person name="Stielow J.B."/>
            <person name="Sun H."/>
            <person name="Kurtzman C.P."/>
            <person name="Blackwell M."/>
            <person name="Jeffries T.W."/>
            <person name="Grigoriev I.V."/>
        </authorList>
    </citation>
    <scope>NUCLEOTIDE SEQUENCE [LARGE SCALE GENOMIC DNA]</scope>
    <source>
        <strain evidence="19">NRRL Y-17796</strain>
    </source>
</reference>
<dbReference type="Proteomes" id="UP000095023">
    <property type="component" value="Unassembled WGS sequence"/>
</dbReference>
<dbReference type="InterPro" id="IPR056227">
    <property type="entry name" value="TMD0_ABC"/>
</dbReference>
<name>A0A1E4TMK0_9ASCO</name>
<sequence>MLLECHSDEGWGPVSSRYSALAPCFIDGSLTGSLALFLLVFGGGQLIRLFNRPSNRINYPAIFYVRLTALVLVAIVQWIEMLRRNATSAPNTKDVITSSQFLLSLTIVLIAAPLQYIEYSRQLVPAGSLLFFYLLAACLQLLRFASVLVKRSEQDFTNDLSFTIVLFSLYAFLLLANLLARKKWPSRITLALDQSLLPQSPIEYADIFSRLTFSWVTPLMIAGYKSFLTEEDLSPLPKDDVAETASSKFNKYWQKELHRSNPSLFLALSRAFSSPFLIAAIYKMLQDILSFTQPQLLKYLIIFIQKRSNSDEVPMIDGYMIAIAMLIVSVTQTAFLHQYFHLVFKCGMNIKSALTATIYKKSLALSNQSRSKQNTGDIVNLMSVDTQRLQDLTQYGQIIWSGPFQITLCLYSLHNLVGNAMWPGVAIMVIMIPINSLIARVQKNLQKEQMKTKDARTRITNEILTNMKSIKLYAWEDSFLGRLLDIRNNQELKNLKKMGTWSALTLFIWSSIPFIVSCATFAAFVYTSDVPLTTDIVFPALTLFNLLSFPLAVFPNVLTSAIEAAVSLKRLKNFLTAEELQADAVLRLPRETEMDKPAVIIKNGVFLWEVEPTYSVVLSDINFTACKGQLSCIIGRVGAGKSSLLQACLGSLHKADGTVTVKGCISYAAQVPWIMNGSIKENILFGKKYDPNFYNSTLEACCLTEDLLILPDGDETEVGEKGISLSGGQKARLSLARAVYARSDVYLLDDVLSAVDQEVGNKLIDKVLGPNGLLASKTRILATNSIKVLKYADSISILRNGRIVESGSYAEAMANPESDIRALVTDYSFTHEQIRNSGSVTPNESSTETERLTGTEDESVHVYPSTAASAISTRRNSLTSLRRASTSSFGKPVPTNGNAKGNKRTQQAQEVSQKGKVKWSVYIEYAKACGSSGVIIYMILLTLAMSFNVLSNVWLKHWSEVNSGSGYNPDVTRFLLVYLLLGLGGSASTFTQSLILCILITVRSATILHNNLAKGVLRAPMSFFETTPVGRILNRFSSDVYRVDEVLARTFNAFFSNSFKVLFTLGVISAATPAFLFFVVPLGALYIYYQRYYLQTSRELKRLESVSRSPIFAHFQESLGGISTIKAYDQEKRFAHTNEARVDRNLMAYFPSVSANRWLAVRLEFLGSAIIFLTALLSVASISRGYVSAGLVGLSLSYALQITQSLNWIVRMTVDVETNIVSVERILEYSNITPEAPAIIPDHRPPKGWPETGEIEFSHYSTRYREGLDPVLKDISLSIKSQEKIGIVGRTGAGKSSLTLALFRIIEPIQGHISIDALNTSTIGLKDLRTKLSIIPQDSQAFEGTIRENLDPFGRHDDAKLWQALELSHLKQYIQEKYPDGLDGPVAEGGSNFSVGQRQLLSLARALLTPSTVLVLDEATAAVDVETDHVIQQTIRTQFANRTILTIAHRLNTIMDSDRILVLGEGRVLEFDSPDVLLSDTNSAFYKLLHGNQENL</sequence>
<feature type="transmembrane region" description="Helical" evidence="15">
    <location>
        <begin position="20"/>
        <end position="41"/>
    </location>
</feature>
<feature type="compositionally biased region" description="Polar residues" evidence="14">
    <location>
        <begin position="834"/>
        <end position="846"/>
    </location>
</feature>
<dbReference type="Pfam" id="PF24357">
    <property type="entry name" value="TMD0_ABC"/>
    <property type="match status" value="1"/>
</dbReference>
<dbReference type="CDD" id="cd03244">
    <property type="entry name" value="ABCC_MRP_domain2"/>
    <property type="match status" value="1"/>
</dbReference>
<dbReference type="InterPro" id="IPR003593">
    <property type="entry name" value="AAA+_ATPase"/>
</dbReference>
<feature type="domain" description="ABC transmembrane type-1" evidence="17">
    <location>
        <begin position="935"/>
        <end position="1218"/>
    </location>
</feature>
<dbReference type="PROSITE" id="PS50929">
    <property type="entry name" value="ABC_TM1F"/>
    <property type="match status" value="2"/>
</dbReference>
<dbReference type="GO" id="GO:0016887">
    <property type="term" value="F:ATP hydrolysis activity"/>
    <property type="evidence" value="ECO:0007669"/>
    <property type="project" value="InterPro"/>
</dbReference>
<keyword evidence="9" id="KW-0067">ATP-binding</keyword>
<evidence type="ECO:0000256" key="12">
    <source>
        <dbReference type="ARBA" id="ARBA00023136"/>
    </source>
</evidence>
<dbReference type="PROSITE" id="PS50893">
    <property type="entry name" value="ABC_TRANSPORTER_2"/>
    <property type="match status" value="2"/>
</dbReference>
<feature type="transmembrane region" description="Helical" evidence="15">
    <location>
        <begin position="61"/>
        <end position="79"/>
    </location>
</feature>
<dbReference type="CDD" id="cd03250">
    <property type="entry name" value="ABCC_MRP_domain1"/>
    <property type="match status" value="1"/>
</dbReference>
<dbReference type="Gene3D" id="1.20.1560.10">
    <property type="entry name" value="ABC transporter type 1, transmembrane domain"/>
    <property type="match status" value="2"/>
</dbReference>
<evidence type="ECO:0000256" key="4">
    <source>
        <dbReference type="ARBA" id="ARBA00022553"/>
    </source>
</evidence>
<feature type="transmembrane region" description="Helical" evidence="15">
    <location>
        <begin position="503"/>
        <end position="526"/>
    </location>
</feature>
<keyword evidence="3" id="KW-0813">Transport</keyword>
<dbReference type="PANTHER" id="PTHR24223">
    <property type="entry name" value="ATP-BINDING CASSETTE SUB-FAMILY C"/>
    <property type="match status" value="1"/>
</dbReference>
<feature type="transmembrane region" description="Helical" evidence="15">
    <location>
        <begin position="1165"/>
        <end position="1187"/>
    </location>
</feature>
<dbReference type="InterPro" id="IPR027417">
    <property type="entry name" value="P-loop_NTPase"/>
</dbReference>
<evidence type="ECO:0000256" key="9">
    <source>
        <dbReference type="ARBA" id="ARBA00022840"/>
    </source>
</evidence>
<feature type="transmembrane region" description="Helical" evidence="15">
    <location>
        <begin position="934"/>
        <end position="955"/>
    </location>
</feature>
<dbReference type="InterPro" id="IPR011527">
    <property type="entry name" value="ABC1_TM_dom"/>
</dbReference>
<proteinExistence type="inferred from homology"/>